<dbReference type="PRINTS" id="PR00455">
    <property type="entry name" value="HTHTETR"/>
</dbReference>
<gene>
    <name evidence="4" type="ORF">AYR63_05860</name>
</gene>
<protein>
    <recommendedName>
        <fullName evidence="3">HTH tetR-type domain-containing protein</fullName>
    </recommendedName>
</protein>
<dbReference type="OrthoDB" id="9809994at2"/>
<name>A0A1B2IXC1_9LACO</name>
<dbReference type="SUPFAM" id="SSF46689">
    <property type="entry name" value="Homeodomain-like"/>
    <property type="match status" value="1"/>
</dbReference>
<dbReference type="InterPro" id="IPR009057">
    <property type="entry name" value="Homeodomain-like_sf"/>
</dbReference>
<dbReference type="Gene3D" id="1.10.357.10">
    <property type="entry name" value="Tetracycline Repressor, domain 2"/>
    <property type="match status" value="1"/>
</dbReference>
<feature type="DNA-binding region" description="H-T-H motif" evidence="2">
    <location>
        <begin position="33"/>
        <end position="52"/>
    </location>
</feature>
<evidence type="ECO:0000256" key="2">
    <source>
        <dbReference type="PROSITE-ProRule" id="PRU00335"/>
    </source>
</evidence>
<dbReference type="PANTHER" id="PTHR30055">
    <property type="entry name" value="HTH-TYPE TRANSCRIPTIONAL REGULATOR RUTR"/>
    <property type="match status" value="1"/>
</dbReference>
<dbReference type="EMBL" id="CP014924">
    <property type="protein sequence ID" value="ANZ66705.1"/>
    <property type="molecule type" value="Genomic_DNA"/>
</dbReference>
<dbReference type="STRING" id="240427.AYR62_14870"/>
<dbReference type="Proteomes" id="UP000093267">
    <property type="component" value="Chromosome"/>
</dbReference>
<reference evidence="4 5" key="1">
    <citation type="submission" date="2016-03" db="EMBL/GenBank/DDBJ databases">
        <title>Pediococcus and Lactobacillus from brewery environment - whole genome sequencing and assembly.</title>
        <authorList>
            <person name="Behr J."/>
            <person name="Geissler A.J."/>
            <person name="Vogel R.F."/>
        </authorList>
    </citation>
    <scope>NUCLEOTIDE SEQUENCE [LARGE SCALE GENOMIC DNA]</scope>
    <source>
        <strain evidence="4 5">TMW 1.1995</strain>
    </source>
</reference>
<dbReference type="InterPro" id="IPR001647">
    <property type="entry name" value="HTH_TetR"/>
</dbReference>
<dbReference type="AlphaFoldDB" id="A0A1B2IXC1"/>
<evidence type="ECO:0000313" key="4">
    <source>
        <dbReference type="EMBL" id="ANZ66705.1"/>
    </source>
</evidence>
<proteinExistence type="predicted"/>
<dbReference type="KEGG" id="lpd:AYR62_14870"/>
<dbReference type="PROSITE" id="PS50977">
    <property type="entry name" value="HTH_TETR_2"/>
    <property type="match status" value="1"/>
</dbReference>
<accession>A0A1B2IXC1</accession>
<sequence>MINNMKKKDTHKTEQLLQAARDIIISDGVAAVSTTKVAKMVGIAQSNVYIYFKNKDELLLSVFHHEQARVKAFFDARIDQTADLTTRLKAYIDAMGELAVTEWDTMTILEQIKAMPHTPVAAEDALPSDDQTVQALMQDGIDAGILKPVDPRFHMTVVFGLVRRYSDLVRNHGYSAEFAPIRAMIWDAVAV</sequence>
<feature type="domain" description="HTH tetR-type" evidence="3">
    <location>
        <begin position="10"/>
        <end position="70"/>
    </location>
</feature>
<keyword evidence="5" id="KW-1185">Reference proteome</keyword>
<evidence type="ECO:0000313" key="5">
    <source>
        <dbReference type="Proteomes" id="UP000093267"/>
    </source>
</evidence>
<dbReference type="InterPro" id="IPR036271">
    <property type="entry name" value="Tet_transcr_reg_TetR-rel_C_sf"/>
</dbReference>
<dbReference type="InterPro" id="IPR050109">
    <property type="entry name" value="HTH-type_TetR-like_transc_reg"/>
</dbReference>
<dbReference type="PANTHER" id="PTHR30055:SF207">
    <property type="entry name" value="HTH-TYPE TRANSCRIPTIONAL REPRESSOR FATR"/>
    <property type="match status" value="1"/>
</dbReference>
<dbReference type="SUPFAM" id="SSF48498">
    <property type="entry name" value="Tetracyclin repressor-like, C-terminal domain"/>
    <property type="match status" value="1"/>
</dbReference>
<dbReference type="Pfam" id="PF00440">
    <property type="entry name" value="TetR_N"/>
    <property type="match status" value="1"/>
</dbReference>
<keyword evidence="1 2" id="KW-0238">DNA-binding</keyword>
<dbReference type="GO" id="GO:0003700">
    <property type="term" value="F:DNA-binding transcription factor activity"/>
    <property type="evidence" value="ECO:0007669"/>
    <property type="project" value="TreeGrafter"/>
</dbReference>
<evidence type="ECO:0000256" key="1">
    <source>
        <dbReference type="ARBA" id="ARBA00023125"/>
    </source>
</evidence>
<evidence type="ECO:0000259" key="3">
    <source>
        <dbReference type="PROSITE" id="PS50977"/>
    </source>
</evidence>
<dbReference type="GO" id="GO:0000976">
    <property type="term" value="F:transcription cis-regulatory region binding"/>
    <property type="evidence" value="ECO:0007669"/>
    <property type="project" value="TreeGrafter"/>
</dbReference>
<organism evidence="4 5">
    <name type="scientific">Secundilactobacillus paracollinoides</name>
    <dbReference type="NCBI Taxonomy" id="240427"/>
    <lineage>
        <taxon>Bacteria</taxon>
        <taxon>Bacillati</taxon>
        <taxon>Bacillota</taxon>
        <taxon>Bacilli</taxon>
        <taxon>Lactobacillales</taxon>
        <taxon>Lactobacillaceae</taxon>
        <taxon>Secundilactobacillus</taxon>
    </lineage>
</organism>